<reference evidence="1 2" key="1">
    <citation type="journal article" date="2021" name="Int. J. Syst. Evol. Microbiol.">
        <title>Reticulibacter mediterranei gen. nov., sp. nov., within the new family Reticulibacteraceae fam. nov., and Ktedonospora formicarum gen. nov., sp. nov., Ktedonobacter robiniae sp. nov., Dictyobacter formicarum sp. nov. and Dictyobacter arantiisoli sp. nov., belonging to the class Ktedonobacteria.</title>
        <authorList>
            <person name="Yabe S."/>
            <person name="Zheng Y."/>
            <person name="Wang C.M."/>
            <person name="Sakai Y."/>
            <person name="Abe K."/>
            <person name="Yokota A."/>
            <person name="Donadio S."/>
            <person name="Cavaletti L."/>
            <person name="Monciardini P."/>
        </authorList>
    </citation>
    <scope>NUCLEOTIDE SEQUENCE [LARGE SCALE GENOMIC DNA]</scope>
    <source>
        <strain evidence="1 2">SOSP1-30</strain>
    </source>
</reference>
<gene>
    <name evidence="1" type="ORF">KSB_31070</name>
</gene>
<name>A0ABQ3UPV8_9CHLR</name>
<dbReference type="Proteomes" id="UP000654345">
    <property type="component" value="Unassembled WGS sequence"/>
</dbReference>
<comment type="caution">
    <text evidence="1">The sequence shown here is derived from an EMBL/GenBank/DDBJ whole genome shotgun (WGS) entry which is preliminary data.</text>
</comment>
<evidence type="ECO:0000313" key="2">
    <source>
        <dbReference type="Proteomes" id="UP000654345"/>
    </source>
</evidence>
<keyword evidence="2" id="KW-1185">Reference proteome</keyword>
<organism evidence="1 2">
    <name type="scientific">Ktedonobacter robiniae</name>
    <dbReference type="NCBI Taxonomy" id="2778365"/>
    <lineage>
        <taxon>Bacteria</taxon>
        <taxon>Bacillati</taxon>
        <taxon>Chloroflexota</taxon>
        <taxon>Ktedonobacteria</taxon>
        <taxon>Ktedonobacterales</taxon>
        <taxon>Ktedonobacteraceae</taxon>
        <taxon>Ktedonobacter</taxon>
    </lineage>
</organism>
<protein>
    <submittedName>
        <fullName evidence="1">Uncharacterized protein</fullName>
    </submittedName>
</protein>
<dbReference type="RefSeq" id="WP_201371316.1">
    <property type="nucleotide sequence ID" value="NZ_BNJG01000001.1"/>
</dbReference>
<evidence type="ECO:0000313" key="1">
    <source>
        <dbReference type="EMBL" id="GHO54632.1"/>
    </source>
</evidence>
<accession>A0ABQ3UPV8</accession>
<dbReference type="EMBL" id="BNJG01000001">
    <property type="protein sequence ID" value="GHO54632.1"/>
    <property type="molecule type" value="Genomic_DNA"/>
</dbReference>
<proteinExistence type="predicted"/>
<sequence>MISHGASTALHARCQTDVPVNVSNIAFFRGVQLGYQAYQNEHTPLSEHDLYERLIYRLLAFPNSTYENTGWIVGWVKGLLEDSASQQPPSASGDIHSEALASYADNFVPVIPSDHLLHSTSRPFCYDSSWQGHEDESNIALVAEYVTNGLMTPPGFMYLVGLPMSDWQAS</sequence>